<evidence type="ECO:0000256" key="7">
    <source>
        <dbReference type="ARBA" id="ARBA00022729"/>
    </source>
</evidence>
<keyword evidence="8" id="KW-0256">Endoplasmic reticulum</keyword>
<sequence length="504" mass="55502">MASRAMLVCRNIFAIFLCLSGTYGISGDPHKAFIIQEAEKTESASRVFIASAPHYVSFLKNAGEIPSHEVSSILSLALGITVPKDIQWAGLLAGDIFRRPKANILISVDGVTKGDKFELPAKASFPVQETESAPGLSDILSTANAEGETLAARVSKMFSGKPLTLSISSSEMMAGLGSGFGENSHTFVWRQKPEKFMLTDDDNAGIFADMQCSKAQFLAKFEKASFGQGVSFSKSAGVFTVSLPGQEKAVFDMEKQEDFLLFAEIQMMSDALEKLKSNPKLTSDGIPDVITLTVSSLKMIRNRYGKDSLQAKAAVQLLKSVLPKLTAGYADLYHGDALVEVLTTEWHGDLKEKYPQDVSGIYQLVQGQLESRDMQTFHQQLPHLALRHDLDEAGKQTLCDSLQNKLVAMQSKLKVNCASKRTLSRKRRASDDPTPSASPKPPSKNPLNLAYNYTPMYSAIFNIWLWLIVVIVLSVYVISLVLWYMDPGRDSIIYRMTSQRVKTD</sequence>
<keyword evidence="10 13" id="KW-0472">Membrane</keyword>
<dbReference type="OrthoDB" id="7866065at2759"/>
<evidence type="ECO:0000256" key="12">
    <source>
        <dbReference type="SAM" id="MobiDB-lite"/>
    </source>
</evidence>
<dbReference type="EMBL" id="DS469741">
    <property type="protein sequence ID" value="EDO34171.1"/>
    <property type="molecule type" value="Genomic_DNA"/>
</dbReference>
<gene>
    <name evidence="17" type="ORF">NEMVEDRAFT_v1g246709</name>
</gene>
<dbReference type="HOGENOM" id="CLU_544397_0_0_1"/>
<dbReference type="OMA" id="LWYMDPG"/>
<evidence type="ECO:0000259" key="16">
    <source>
        <dbReference type="Pfam" id="PF25294"/>
    </source>
</evidence>
<feature type="domain" description="Renin receptor N-terminal" evidence="16">
    <location>
        <begin position="45"/>
        <end position="139"/>
    </location>
</feature>
<comment type="subcellular location">
    <subcellularLocation>
        <location evidence="2">Cell membrane</location>
        <topology evidence="2">Single-pass type I membrane protein</topology>
    </subcellularLocation>
    <subcellularLocation>
        <location evidence="1">Endoplasmic reticulum membrane</location>
        <topology evidence="1">Single-pass type I membrane protein</topology>
    </subcellularLocation>
    <subcellularLocation>
        <location evidence="3">Vesicle</location>
    </subcellularLocation>
</comment>
<organism evidence="17 18">
    <name type="scientific">Nematostella vectensis</name>
    <name type="common">Starlet sea anemone</name>
    <dbReference type="NCBI Taxonomy" id="45351"/>
    <lineage>
        <taxon>Eukaryota</taxon>
        <taxon>Metazoa</taxon>
        <taxon>Cnidaria</taxon>
        <taxon>Anthozoa</taxon>
        <taxon>Hexacorallia</taxon>
        <taxon>Actiniaria</taxon>
        <taxon>Edwardsiidae</taxon>
        <taxon>Nematostella</taxon>
    </lineage>
</organism>
<keyword evidence="4" id="KW-1003">Cell membrane</keyword>
<dbReference type="Proteomes" id="UP000001593">
    <property type="component" value="Unassembled WGS sequence"/>
</dbReference>
<keyword evidence="18" id="KW-1185">Reference proteome</keyword>
<keyword evidence="11" id="KW-0675">Receptor</keyword>
<feature type="domain" description="Renin receptor-like C-terminal transmembrane spanning segment" evidence="15">
    <location>
        <begin position="425"/>
        <end position="504"/>
    </location>
</feature>
<dbReference type="InterPro" id="IPR057318">
    <property type="entry name" value="RENR_N"/>
</dbReference>
<accession>A7SQ62</accession>
<reference evidence="17 18" key="1">
    <citation type="journal article" date="2007" name="Science">
        <title>Sea anemone genome reveals ancestral eumetazoan gene repertoire and genomic organization.</title>
        <authorList>
            <person name="Putnam N.H."/>
            <person name="Srivastava M."/>
            <person name="Hellsten U."/>
            <person name="Dirks B."/>
            <person name="Chapman J."/>
            <person name="Salamov A."/>
            <person name="Terry A."/>
            <person name="Shapiro H."/>
            <person name="Lindquist E."/>
            <person name="Kapitonov V.V."/>
            <person name="Jurka J."/>
            <person name="Genikhovich G."/>
            <person name="Grigoriev I.V."/>
            <person name="Lucas S.M."/>
            <person name="Steele R.E."/>
            <person name="Finnerty J.R."/>
            <person name="Technau U."/>
            <person name="Martindale M.Q."/>
            <person name="Rokhsar D.S."/>
        </authorList>
    </citation>
    <scope>NUCLEOTIDE SEQUENCE [LARGE SCALE GENOMIC DNA]</scope>
    <source>
        <strain evidence="18">CH2 X CH6</strain>
    </source>
</reference>
<dbReference type="PANTHER" id="PTHR13351">
    <property type="entry name" value="RENIN RECEPTOR"/>
    <property type="match status" value="1"/>
</dbReference>
<evidence type="ECO:0000313" key="18">
    <source>
        <dbReference type="Proteomes" id="UP000001593"/>
    </source>
</evidence>
<dbReference type="Pfam" id="PF07850">
    <property type="entry name" value="Renin_r"/>
    <property type="match status" value="1"/>
</dbReference>
<evidence type="ECO:0000256" key="5">
    <source>
        <dbReference type="ARBA" id="ARBA00022685"/>
    </source>
</evidence>
<evidence type="ECO:0008006" key="19">
    <source>
        <dbReference type="Google" id="ProtNLM"/>
    </source>
</evidence>
<evidence type="ECO:0000256" key="4">
    <source>
        <dbReference type="ARBA" id="ARBA00022475"/>
    </source>
</evidence>
<evidence type="ECO:0000256" key="1">
    <source>
        <dbReference type="ARBA" id="ARBA00004115"/>
    </source>
</evidence>
<protein>
    <recommendedName>
        <fullName evidence="19">Renin receptor</fullName>
    </recommendedName>
</protein>
<feature type="domain" description="Renin receptor N-terminal" evidence="16">
    <location>
        <begin position="251"/>
        <end position="345"/>
    </location>
</feature>
<keyword evidence="9 13" id="KW-1133">Transmembrane helix</keyword>
<dbReference type="InterPro" id="IPR012493">
    <property type="entry name" value="Renin_rcpt"/>
</dbReference>
<feature type="transmembrane region" description="Helical" evidence="13">
    <location>
        <begin position="463"/>
        <end position="485"/>
    </location>
</feature>
<keyword evidence="7 14" id="KW-0732">Signal</keyword>
<evidence type="ECO:0000256" key="13">
    <source>
        <dbReference type="SAM" id="Phobius"/>
    </source>
</evidence>
<evidence type="ECO:0000313" key="17">
    <source>
        <dbReference type="EMBL" id="EDO34171.1"/>
    </source>
</evidence>
<keyword evidence="5" id="KW-0165">Cleavage on pair of basic residues</keyword>
<proteinExistence type="predicted"/>
<evidence type="ECO:0000256" key="6">
    <source>
        <dbReference type="ARBA" id="ARBA00022692"/>
    </source>
</evidence>
<dbReference type="PANTHER" id="PTHR13351:SF1">
    <property type="entry name" value="RENIN RECEPTOR"/>
    <property type="match status" value="1"/>
</dbReference>
<dbReference type="Pfam" id="PF25294">
    <property type="entry name" value="RENR_N"/>
    <property type="match status" value="2"/>
</dbReference>
<dbReference type="InterPro" id="IPR056780">
    <property type="entry name" value="Renin_r_C"/>
</dbReference>
<evidence type="ECO:0000256" key="14">
    <source>
        <dbReference type="SAM" id="SignalP"/>
    </source>
</evidence>
<dbReference type="GO" id="GO:0098588">
    <property type="term" value="C:bounding membrane of organelle"/>
    <property type="evidence" value="ECO:0007669"/>
    <property type="project" value="UniProtKB-ARBA"/>
</dbReference>
<evidence type="ECO:0000256" key="9">
    <source>
        <dbReference type="ARBA" id="ARBA00022989"/>
    </source>
</evidence>
<feature type="region of interest" description="Disordered" evidence="12">
    <location>
        <begin position="421"/>
        <end position="445"/>
    </location>
</feature>
<feature type="signal peptide" evidence="14">
    <location>
        <begin position="1"/>
        <end position="24"/>
    </location>
</feature>
<evidence type="ECO:0000256" key="11">
    <source>
        <dbReference type="ARBA" id="ARBA00023170"/>
    </source>
</evidence>
<dbReference type="eggNOG" id="KOG4737">
    <property type="taxonomic scope" value="Eukaryota"/>
</dbReference>
<feature type="chain" id="PRO_5002712210" description="Renin receptor" evidence="14">
    <location>
        <begin position="25"/>
        <end position="504"/>
    </location>
</feature>
<evidence type="ECO:0000256" key="10">
    <source>
        <dbReference type="ARBA" id="ARBA00023136"/>
    </source>
</evidence>
<evidence type="ECO:0000256" key="2">
    <source>
        <dbReference type="ARBA" id="ARBA00004251"/>
    </source>
</evidence>
<dbReference type="STRING" id="45351.A7SQ62"/>
<dbReference type="GO" id="GO:0009897">
    <property type="term" value="C:external side of plasma membrane"/>
    <property type="evidence" value="ECO:0000318"/>
    <property type="project" value="GO_Central"/>
</dbReference>
<dbReference type="GO" id="GO:0038023">
    <property type="term" value="F:signaling receptor activity"/>
    <property type="evidence" value="ECO:0007669"/>
    <property type="project" value="InterPro"/>
</dbReference>
<evidence type="ECO:0000259" key="15">
    <source>
        <dbReference type="Pfam" id="PF07850"/>
    </source>
</evidence>
<dbReference type="PhylomeDB" id="A7SQ62"/>
<dbReference type="GO" id="GO:0031982">
    <property type="term" value="C:vesicle"/>
    <property type="evidence" value="ECO:0007669"/>
    <property type="project" value="UniProtKB-SubCell"/>
</dbReference>
<dbReference type="GO" id="GO:0005789">
    <property type="term" value="C:endoplasmic reticulum membrane"/>
    <property type="evidence" value="ECO:0007669"/>
    <property type="project" value="UniProtKB-SubCell"/>
</dbReference>
<name>A7SQ62_NEMVE</name>
<keyword evidence="6 13" id="KW-0812">Transmembrane</keyword>
<evidence type="ECO:0000256" key="8">
    <source>
        <dbReference type="ARBA" id="ARBA00022824"/>
    </source>
</evidence>
<dbReference type="AlphaFoldDB" id="A7SQ62"/>
<dbReference type="KEGG" id="nve:5505420"/>
<dbReference type="InParanoid" id="A7SQ62"/>
<evidence type="ECO:0000256" key="3">
    <source>
        <dbReference type="ARBA" id="ARBA00004373"/>
    </source>
</evidence>